<dbReference type="InterPro" id="IPR033640">
    <property type="entry name" value="FAR_C"/>
</dbReference>
<dbReference type="GO" id="GO:0035336">
    <property type="term" value="P:long-chain fatty-acyl-CoA metabolic process"/>
    <property type="evidence" value="ECO:0007669"/>
    <property type="project" value="TreeGrafter"/>
</dbReference>
<evidence type="ECO:0000313" key="3">
    <source>
        <dbReference type="EMBL" id="GBP48665.1"/>
    </source>
</evidence>
<dbReference type="CDD" id="cd09071">
    <property type="entry name" value="FAR_C"/>
    <property type="match status" value="1"/>
</dbReference>
<proteinExistence type="predicted"/>
<evidence type="ECO:0000256" key="1">
    <source>
        <dbReference type="SAM" id="Phobius"/>
    </source>
</evidence>
<keyword evidence="1" id="KW-0812">Transmembrane</keyword>
<feature type="domain" description="Fatty acyl-CoA reductase C-terminal" evidence="2">
    <location>
        <begin position="104"/>
        <end position="173"/>
    </location>
</feature>
<gene>
    <name evidence="3" type="primary">wat</name>
    <name evidence="3" type="ORF">EVAR_103030_1</name>
</gene>
<dbReference type="PANTHER" id="PTHR11011:SF61">
    <property type="entry name" value="FATTY ACYL-COA REDUCTASE"/>
    <property type="match status" value="1"/>
</dbReference>
<organism evidence="3 4">
    <name type="scientific">Eumeta variegata</name>
    <name type="common">Bagworm moth</name>
    <name type="synonym">Eumeta japonica</name>
    <dbReference type="NCBI Taxonomy" id="151549"/>
    <lineage>
        <taxon>Eukaryota</taxon>
        <taxon>Metazoa</taxon>
        <taxon>Ecdysozoa</taxon>
        <taxon>Arthropoda</taxon>
        <taxon>Hexapoda</taxon>
        <taxon>Insecta</taxon>
        <taxon>Pterygota</taxon>
        <taxon>Neoptera</taxon>
        <taxon>Endopterygota</taxon>
        <taxon>Lepidoptera</taxon>
        <taxon>Glossata</taxon>
        <taxon>Ditrysia</taxon>
        <taxon>Tineoidea</taxon>
        <taxon>Psychidae</taxon>
        <taxon>Oiketicinae</taxon>
        <taxon>Eumeta</taxon>
    </lineage>
</organism>
<dbReference type="Proteomes" id="UP000299102">
    <property type="component" value="Unassembled WGS sequence"/>
</dbReference>
<comment type="caution">
    <text evidence="3">The sequence shown here is derived from an EMBL/GenBank/DDBJ whole genome shotgun (WGS) entry which is preliminary data.</text>
</comment>
<dbReference type="STRING" id="151549.A0A4C1WEW3"/>
<dbReference type="GO" id="GO:0080019">
    <property type="term" value="F:alcohol-forming very long-chain fatty acyl-CoA reductase activity"/>
    <property type="evidence" value="ECO:0007669"/>
    <property type="project" value="InterPro"/>
</dbReference>
<dbReference type="GO" id="GO:0005777">
    <property type="term" value="C:peroxisome"/>
    <property type="evidence" value="ECO:0007669"/>
    <property type="project" value="TreeGrafter"/>
</dbReference>
<keyword evidence="4" id="KW-1185">Reference proteome</keyword>
<evidence type="ECO:0000259" key="2">
    <source>
        <dbReference type="Pfam" id="PF03015"/>
    </source>
</evidence>
<keyword evidence="1" id="KW-1133">Transmembrane helix</keyword>
<dbReference type="PANTHER" id="PTHR11011">
    <property type="entry name" value="MALE STERILITY PROTEIN 2-RELATED"/>
    <property type="match status" value="1"/>
</dbReference>
<dbReference type="AlphaFoldDB" id="A0A4C1WEW3"/>
<sequence length="314" mass="35971">MISAAGKGVLRSFHGDESNYIDAIPADMVSNATIVAMWNYLENGDRRRYINLTSSSELVVPWSSILDIGKKITSTTVPFNNSLWIPGGSMTRFKWLHNIRAFFYHWLPAVLIDILLTCFGYKPFLIKVYNRINKGIEVLDYYSKNVWTFPADTILEISDSLNAREKMLYRMDNASKSSGDPLPFISPLSPFITNKQHLSSPLPHSFFIRYPIPTQEAGHTLHTGHTGHSLTAVDPWLATIGIRISTFSMIFTWLLRLIDLLFVLITTLVWVMRLKCIRFGLTVLFWYVVANFLGVRLALVVFMLEAFYDNYFIH</sequence>
<accession>A0A4C1WEW3</accession>
<dbReference type="InterPro" id="IPR026055">
    <property type="entry name" value="FAR"/>
</dbReference>
<protein>
    <submittedName>
        <fullName evidence="3">Fatty acyl-CoA reductase wat</fullName>
    </submittedName>
</protein>
<keyword evidence="1" id="KW-0472">Membrane</keyword>
<feature type="transmembrane region" description="Helical" evidence="1">
    <location>
        <begin position="253"/>
        <end position="272"/>
    </location>
</feature>
<feature type="transmembrane region" description="Helical" evidence="1">
    <location>
        <begin position="102"/>
        <end position="121"/>
    </location>
</feature>
<reference evidence="3 4" key="1">
    <citation type="journal article" date="2019" name="Commun. Biol.">
        <title>The bagworm genome reveals a unique fibroin gene that provides high tensile strength.</title>
        <authorList>
            <person name="Kono N."/>
            <person name="Nakamura H."/>
            <person name="Ohtoshi R."/>
            <person name="Tomita M."/>
            <person name="Numata K."/>
            <person name="Arakawa K."/>
        </authorList>
    </citation>
    <scope>NUCLEOTIDE SEQUENCE [LARGE SCALE GENOMIC DNA]</scope>
</reference>
<evidence type="ECO:0000313" key="4">
    <source>
        <dbReference type="Proteomes" id="UP000299102"/>
    </source>
</evidence>
<dbReference type="Pfam" id="PF03015">
    <property type="entry name" value="Sterile"/>
    <property type="match status" value="1"/>
</dbReference>
<name>A0A4C1WEW3_EUMVA</name>
<dbReference type="EMBL" id="BGZK01000528">
    <property type="protein sequence ID" value="GBP48665.1"/>
    <property type="molecule type" value="Genomic_DNA"/>
</dbReference>
<feature type="transmembrane region" description="Helical" evidence="1">
    <location>
        <begin position="284"/>
        <end position="308"/>
    </location>
</feature>
<dbReference type="OrthoDB" id="429813at2759"/>